<evidence type="ECO:0000256" key="1">
    <source>
        <dbReference type="ARBA" id="ARBA00022490"/>
    </source>
</evidence>
<comment type="similarity">
    <text evidence="4">Belongs to the L/F-transferase family.</text>
</comment>
<dbReference type="Proteomes" id="UP000253517">
    <property type="component" value="Unassembled WGS sequence"/>
</dbReference>
<keyword evidence="1 4" id="KW-0963">Cytoplasm</keyword>
<organism evidence="5 6">
    <name type="scientific">Schleiferia thermophila</name>
    <dbReference type="NCBI Taxonomy" id="884107"/>
    <lineage>
        <taxon>Bacteria</taxon>
        <taxon>Pseudomonadati</taxon>
        <taxon>Bacteroidota</taxon>
        <taxon>Flavobacteriia</taxon>
        <taxon>Flavobacteriales</taxon>
        <taxon>Schleiferiaceae</taxon>
        <taxon>Schleiferia</taxon>
    </lineage>
</organism>
<proteinExistence type="inferred from homology"/>
<dbReference type="NCBIfam" id="TIGR00667">
    <property type="entry name" value="aat"/>
    <property type="match status" value="1"/>
</dbReference>
<dbReference type="InterPro" id="IPR016181">
    <property type="entry name" value="Acyl_CoA_acyltransferase"/>
</dbReference>
<keyword evidence="3 4" id="KW-0012">Acyltransferase</keyword>
<comment type="function">
    <text evidence="4">Functions in the N-end rule pathway of protein degradation where it conjugates Leu, Phe and, less efficiently, Met from aminoacyl-tRNAs to the N-termini of proteins containing an N-terminal arginine or lysine.</text>
</comment>
<dbReference type="Gene3D" id="3.30.70.3550">
    <property type="entry name" value="Leucyl/phenylalanyl-tRNA-protein transferase, N-terminal domain"/>
    <property type="match status" value="1"/>
</dbReference>
<dbReference type="AlphaFoldDB" id="A0A369AAU6"/>
<keyword evidence="2 4" id="KW-0808">Transferase</keyword>
<comment type="catalytic activity">
    <reaction evidence="4">
        <text>L-phenylalanyl-tRNA(Phe) + an N-terminal L-alpha-aminoacyl-[protein] = an N-terminal L-phenylalanyl-L-alpha-aminoacyl-[protein] + tRNA(Phe)</text>
        <dbReference type="Rhea" id="RHEA:43632"/>
        <dbReference type="Rhea" id="RHEA-COMP:9668"/>
        <dbReference type="Rhea" id="RHEA-COMP:9699"/>
        <dbReference type="Rhea" id="RHEA-COMP:10636"/>
        <dbReference type="Rhea" id="RHEA-COMP:10637"/>
        <dbReference type="ChEBI" id="CHEBI:78442"/>
        <dbReference type="ChEBI" id="CHEBI:78531"/>
        <dbReference type="ChEBI" id="CHEBI:78597"/>
        <dbReference type="ChEBI" id="CHEBI:83561"/>
        <dbReference type="EC" id="2.3.2.6"/>
    </reaction>
</comment>
<dbReference type="GO" id="GO:0005737">
    <property type="term" value="C:cytoplasm"/>
    <property type="evidence" value="ECO:0007669"/>
    <property type="project" value="UniProtKB-SubCell"/>
</dbReference>
<dbReference type="GO" id="GO:0030163">
    <property type="term" value="P:protein catabolic process"/>
    <property type="evidence" value="ECO:0007669"/>
    <property type="project" value="UniProtKB-UniRule"/>
</dbReference>
<reference evidence="5 6" key="1">
    <citation type="submission" date="2018-07" db="EMBL/GenBank/DDBJ databases">
        <title>Genomic Encyclopedia of Type Strains, Phase IV (KMG-IV): sequencing the most valuable type-strain genomes for metagenomic binning, comparative biology and taxonomic classification.</title>
        <authorList>
            <person name="Goeker M."/>
        </authorList>
    </citation>
    <scope>NUCLEOTIDE SEQUENCE [LARGE SCALE GENOMIC DNA]</scope>
    <source>
        <strain evidence="5 6">DSM 21410</strain>
    </source>
</reference>
<dbReference type="EMBL" id="QPJS01000001">
    <property type="protein sequence ID" value="RCX05197.1"/>
    <property type="molecule type" value="Genomic_DNA"/>
</dbReference>
<evidence type="ECO:0000313" key="5">
    <source>
        <dbReference type="EMBL" id="RCX05197.1"/>
    </source>
</evidence>
<dbReference type="SUPFAM" id="SSF55729">
    <property type="entry name" value="Acyl-CoA N-acyltransferases (Nat)"/>
    <property type="match status" value="1"/>
</dbReference>
<dbReference type="InterPro" id="IPR042203">
    <property type="entry name" value="Leu/Phe-tRNA_Trfase_C"/>
</dbReference>
<dbReference type="InterPro" id="IPR042221">
    <property type="entry name" value="Leu/Phe-tRNA_Trfase_N"/>
</dbReference>
<dbReference type="HAMAP" id="MF_00688">
    <property type="entry name" value="Leu_Phe_trans"/>
    <property type="match status" value="1"/>
</dbReference>
<accession>A0A369AAU6</accession>
<comment type="caution">
    <text evidence="5">The sequence shown here is derived from an EMBL/GenBank/DDBJ whole genome shotgun (WGS) entry which is preliminary data.</text>
</comment>
<comment type="subcellular location">
    <subcellularLocation>
        <location evidence="4">Cytoplasm</location>
    </subcellularLocation>
</comment>
<comment type="catalytic activity">
    <reaction evidence="4">
        <text>N-terminal L-arginyl-[protein] + L-leucyl-tRNA(Leu) = N-terminal L-leucyl-L-arginyl-[protein] + tRNA(Leu) + H(+)</text>
        <dbReference type="Rhea" id="RHEA:50416"/>
        <dbReference type="Rhea" id="RHEA-COMP:9613"/>
        <dbReference type="Rhea" id="RHEA-COMP:9622"/>
        <dbReference type="Rhea" id="RHEA-COMP:12672"/>
        <dbReference type="Rhea" id="RHEA-COMP:12673"/>
        <dbReference type="ChEBI" id="CHEBI:15378"/>
        <dbReference type="ChEBI" id="CHEBI:64719"/>
        <dbReference type="ChEBI" id="CHEBI:78442"/>
        <dbReference type="ChEBI" id="CHEBI:78494"/>
        <dbReference type="ChEBI" id="CHEBI:133044"/>
        <dbReference type="EC" id="2.3.2.6"/>
    </reaction>
</comment>
<comment type="catalytic activity">
    <reaction evidence="4">
        <text>N-terminal L-lysyl-[protein] + L-leucyl-tRNA(Leu) = N-terminal L-leucyl-L-lysyl-[protein] + tRNA(Leu) + H(+)</text>
        <dbReference type="Rhea" id="RHEA:12340"/>
        <dbReference type="Rhea" id="RHEA-COMP:9613"/>
        <dbReference type="Rhea" id="RHEA-COMP:9622"/>
        <dbReference type="Rhea" id="RHEA-COMP:12670"/>
        <dbReference type="Rhea" id="RHEA-COMP:12671"/>
        <dbReference type="ChEBI" id="CHEBI:15378"/>
        <dbReference type="ChEBI" id="CHEBI:65249"/>
        <dbReference type="ChEBI" id="CHEBI:78442"/>
        <dbReference type="ChEBI" id="CHEBI:78494"/>
        <dbReference type="ChEBI" id="CHEBI:133043"/>
        <dbReference type="EC" id="2.3.2.6"/>
    </reaction>
</comment>
<evidence type="ECO:0000256" key="2">
    <source>
        <dbReference type="ARBA" id="ARBA00022679"/>
    </source>
</evidence>
<dbReference type="InterPro" id="IPR004616">
    <property type="entry name" value="Leu/Phe-tRNA_Trfase"/>
</dbReference>
<evidence type="ECO:0000256" key="4">
    <source>
        <dbReference type="HAMAP-Rule" id="MF_00688"/>
    </source>
</evidence>
<keyword evidence="6" id="KW-1185">Reference proteome</keyword>
<dbReference type="RefSeq" id="WP_235183089.1">
    <property type="nucleotide sequence ID" value="NZ_BHZF01000001.1"/>
</dbReference>
<sequence>MSQIKDVDSLFEYPGANDPGDFPIYIGGNLTVDVLLDAYRHGFFPWYNEGEVIQWWSPDPRLILFPHKAHVSHSMRNVFSRNIFRYTINQCFEIVIDRCANVRRAGQSGTWITSEIRWAYSQLHKKGYALSVETWNGDRLVGGLYGVRIGKVFFGESMFSQESNASKFALLSICRHWTQTGEIQLIDCQQVTNHLLSLGAEVVSRGGFLTYLKKLI</sequence>
<evidence type="ECO:0000313" key="6">
    <source>
        <dbReference type="Proteomes" id="UP000253517"/>
    </source>
</evidence>
<dbReference type="PANTHER" id="PTHR30098">
    <property type="entry name" value="LEUCYL/PHENYLALANYL-TRNA--PROTEIN TRANSFERASE"/>
    <property type="match status" value="1"/>
</dbReference>
<dbReference type="Gene3D" id="3.40.630.70">
    <property type="entry name" value="Leucyl/phenylalanyl-tRNA-protein transferase, C-terminal domain"/>
    <property type="match status" value="1"/>
</dbReference>
<evidence type="ECO:0000256" key="3">
    <source>
        <dbReference type="ARBA" id="ARBA00023315"/>
    </source>
</evidence>
<gene>
    <name evidence="4" type="primary">aat</name>
    <name evidence="5" type="ORF">DES35_101480</name>
</gene>
<name>A0A369AAU6_9FLAO</name>
<dbReference type="EC" id="2.3.2.6" evidence="4"/>
<dbReference type="GO" id="GO:0008914">
    <property type="term" value="F:leucyl-tRNA--protein transferase activity"/>
    <property type="evidence" value="ECO:0007669"/>
    <property type="project" value="UniProtKB-UniRule"/>
</dbReference>
<protein>
    <recommendedName>
        <fullName evidence="4">Leucyl/phenylalanyl-tRNA--protein transferase</fullName>
        <ecNumber evidence="4">2.3.2.6</ecNumber>
    </recommendedName>
    <alternativeName>
        <fullName evidence="4">L/F-transferase</fullName>
    </alternativeName>
    <alternativeName>
        <fullName evidence="4">Leucyltransferase</fullName>
    </alternativeName>
    <alternativeName>
        <fullName evidence="4">Phenyalanyltransferase</fullName>
    </alternativeName>
</protein>
<dbReference type="Pfam" id="PF03588">
    <property type="entry name" value="Leu_Phe_trans"/>
    <property type="match status" value="1"/>
</dbReference>
<dbReference type="PANTHER" id="PTHR30098:SF2">
    <property type="entry name" value="LEUCYL_PHENYLALANYL-TRNA--PROTEIN TRANSFERASE"/>
    <property type="match status" value="1"/>
</dbReference>